<protein>
    <submittedName>
        <fullName evidence="1">PIR Superfamily Protein</fullName>
    </submittedName>
</protein>
<dbReference type="EMBL" id="FLQV01002774">
    <property type="protein sequence ID" value="SBT01829.1"/>
    <property type="molecule type" value="Genomic_DNA"/>
</dbReference>
<dbReference type="Proteomes" id="UP000078560">
    <property type="component" value="Unassembled WGS sequence"/>
</dbReference>
<proteinExistence type="predicted"/>
<name>A0A1A8WLG3_PLAOA</name>
<evidence type="ECO:0000313" key="3">
    <source>
        <dbReference type="Proteomes" id="UP000078546"/>
    </source>
</evidence>
<reference evidence="1" key="1">
    <citation type="submission" date="2016-05" db="EMBL/GenBank/DDBJ databases">
        <authorList>
            <person name="Lavstsen T."/>
            <person name="Jespersen J.S."/>
        </authorList>
    </citation>
    <scope>NUCLEOTIDE SEQUENCE [LARGE SCALE GENOMIC DNA]</scope>
</reference>
<sequence>MKTKSYSYLNTNTVLKKNVKSTYFNTNYDEYLFTLRRKGLYINNSRTPVIKVRRHTQFLLFYYCYDSISNVHYNTKYYNGRDTSKLPFEFIYGTLEQIISDRASISIVYTKSGIEGSVMCCQYFVKSLYGKIVMQYTLGGIYYEEIEKFKKKLKGTIELTFLECKCSDSSLKLTLNRKKETLCHKEKINNLQKAHQKNINNINLQESILEHFPSTKMCNALDKAINLDLATTDFEIFKEDVTEIKTICAQFASNLKQIVETEDKDQDNESWFAFDLLVIFYFDDCPHYFKCNVKYNPNDCLSNEKCDIQVSIEEIENMVENLFLLMKVLYKEV</sequence>
<evidence type="ECO:0000313" key="2">
    <source>
        <dbReference type="EMBL" id="SBT01829.1"/>
    </source>
</evidence>
<reference evidence="3 4" key="2">
    <citation type="submission" date="2016-05" db="EMBL/GenBank/DDBJ databases">
        <authorList>
            <person name="Naeem Raeece"/>
        </authorList>
    </citation>
    <scope>NUCLEOTIDE SEQUENCE [LARGE SCALE GENOMIC DNA]</scope>
</reference>
<evidence type="ECO:0000313" key="4">
    <source>
        <dbReference type="Proteomes" id="UP000078560"/>
    </source>
</evidence>
<organism evidence="1 4">
    <name type="scientific">Plasmodium ovale curtisi</name>
    <dbReference type="NCBI Taxonomy" id="864141"/>
    <lineage>
        <taxon>Eukaryota</taxon>
        <taxon>Sar</taxon>
        <taxon>Alveolata</taxon>
        <taxon>Apicomplexa</taxon>
        <taxon>Aconoidasida</taxon>
        <taxon>Haemosporida</taxon>
        <taxon>Plasmodiidae</taxon>
        <taxon>Plasmodium</taxon>
        <taxon>Plasmodium (Plasmodium)</taxon>
    </lineage>
</organism>
<evidence type="ECO:0000313" key="1">
    <source>
        <dbReference type="EMBL" id="SBS93024.1"/>
    </source>
</evidence>
<dbReference type="EMBL" id="FLQU01001444">
    <property type="protein sequence ID" value="SBS93024.1"/>
    <property type="molecule type" value="Genomic_DNA"/>
</dbReference>
<dbReference type="Proteomes" id="UP000078546">
    <property type="component" value="Unassembled WGS sequence"/>
</dbReference>
<accession>A0A1A8WLG3</accession>
<dbReference type="AlphaFoldDB" id="A0A1A8WLG3"/>
<gene>
    <name evidence="2" type="ORF">POVCU1_069920</name>
    <name evidence="1" type="ORF">POVCU2_0078460</name>
</gene>